<name>A0ABY6Z8R7_9BACL</name>
<keyword evidence="2" id="KW-1185">Reference proteome</keyword>
<proteinExistence type="predicted"/>
<organism evidence="1 2">
    <name type="scientific">Alicyclobacillus dauci</name>
    <dbReference type="NCBI Taxonomy" id="1475485"/>
    <lineage>
        <taxon>Bacteria</taxon>
        <taxon>Bacillati</taxon>
        <taxon>Bacillota</taxon>
        <taxon>Bacilli</taxon>
        <taxon>Bacillales</taxon>
        <taxon>Alicyclobacillaceae</taxon>
        <taxon>Alicyclobacillus</taxon>
    </lineage>
</organism>
<dbReference type="Proteomes" id="UP001164803">
    <property type="component" value="Chromosome"/>
</dbReference>
<protein>
    <submittedName>
        <fullName evidence="1">Iron-sulfur cluster assembly accessory protein</fullName>
    </submittedName>
</protein>
<dbReference type="SUPFAM" id="SSF89360">
    <property type="entry name" value="HesB-like domain"/>
    <property type="match status" value="1"/>
</dbReference>
<evidence type="ECO:0000313" key="1">
    <source>
        <dbReference type="EMBL" id="WAH38646.1"/>
    </source>
</evidence>
<accession>A0ABY6Z8R7</accession>
<reference evidence="1" key="1">
    <citation type="submission" date="2022-08" db="EMBL/GenBank/DDBJ databases">
        <title>Alicyclobacillus dauci DSM2870, complete genome.</title>
        <authorList>
            <person name="Wang Q."/>
            <person name="Cai R."/>
            <person name="Wang Z."/>
        </authorList>
    </citation>
    <scope>NUCLEOTIDE SEQUENCE</scope>
    <source>
        <strain evidence="1">DSM 28700</strain>
    </source>
</reference>
<dbReference type="Gene3D" id="2.60.300.12">
    <property type="entry name" value="HesB-like domain"/>
    <property type="match status" value="1"/>
</dbReference>
<gene>
    <name evidence="1" type="ORF">NZD86_09250</name>
</gene>
<sequence>MNFKITQSASDQVKLMLAQETDKSLRLRVFVTHAHGDHAHYGFGFDQPTEGDEVVKTDTGLEVILQKNNDFLNNLELDYDLQTGDWTVSQSGHKHHH</sequence>
<dbReference type="InterPro" id="IPR035903">
    <property type="entry name" value="HesB-like_dom_sf"/>
</dbReference>
<dbReference type="EMBL" id="CP104064">
    <property type="protein sequence ID" value="WAH38646.1"/>
    <property type="molecule type" value="Genomic_DNA"/>
</dbReference>
<evidence type="ECO:0000313" key="2">
    <source>
        <dbReference type="Proteomes" id="UP001164803"/>
    </source>
</evidence>
<dbReference type="RefSeq" id="WP_268046234.1">
    <property type="nucleotide sequence ID" value="NZ_CP104064.1"/>
</dbReference>